<dbReference type="SUPFAM" id="SSF56112">
    <property type="entry name" value="Protein kinase-like (PK-like)"/>
    <property type="match status" value="1"/>
</dbReference>
<dbReference type="Gene3D" id="3.90.550.10">
    <property type="entry name" value="Spore Coat Polysaccharide Biosynthesis Protein SpsA, Chain A"/>
    <property type="match status" value="1"/>
</dbReference>
<dbReference type="AlphaFoldDB" id="A0A6C0HE15"/>
<evidence type="ECO:0000256" key="2">
    <source>
        <dbReference type="ARBA" id="ARBA00022723"/>
    </source>
</evidence>
<dbReference type="InterPro" id="IPR051600">
    <property type="entry name" value="Beta-PGM-like"/>
</dbReference>
<dbReference type="Gene3D" id="1.10.150.240">
    <property type="entry name" value="Putative phosphatase, domain 2"/>
    <property type="match status" value="1"/>
</dbReference>
<evidence type="ECO:0000256" key="1">
    <source>
        <dbReference type="ARBA" id="ARBA00001946"/>
    </source>
</evidence>
<evidence type="ECO:0000256" key="4">
    <source>
        <dbReference type="ARBA" id="ARBA00023277"/>
    </source>
</evidence>
<feature type="domain" description="Nucleotidyl transferase" evidence="5">
    <location>
        <begin position="4"/>
        <end position="209"/>
    </location>
</feature>
<dbReference type="SFLD" id="SFLDG01129">
    <property type="entry name" value="C1.5:_HAD__Beta-PGM__Phosphata"/>
    <property type="match status" value="1"/>
</dbReference>
<dbReference type="EMBL" id="MN739934">
    <property type="protein sequence ID" value="QHT78607.1"/>
    <property type="molecule type" value="Genomic_DNA"/>
</dbReference>
<dbReference type="InterPro" id="IPR005835">
    <property type="entry name" value="NTP_transferase_dom"/>
</dbReference>
<accession>A0A6C0HE15</accession>
<protein>
    <recommendedName>
        <fullName evidence="5">Nucleotidyl transferase domain-containing protein</fullName>
    </recommendedName>
</protein>
<dbReference type="Pfam" id="PF13419">
    <property type="entry name" value="HAD_2"/>
    <property type="match status" value="1"/>
</dbReference>
<dbReference type="SUPFAM" id="SSF56784">
    <property type="entry name" value="HAD-like"/>
    <property type="match status" value="1"/>
</dbReference>
<dbReference type="InterPro" id="IPR029044">
    <property type="entry name" value="Nucleotide-diphossugar_trans"/>
</dbReference>
<organism evidence="6">
    <name type="scientific">viral metagenome</name>
    <dbReference type="NCBI Taxonomy" id="1070528"/>
    <lineage>
        <taxon>unclassified sequences</taxon>
        <taxon>metagenomes</taxon>
        <taxon>organismal metagenomes</taxon>
    </lineage>
</organism>
<dbReference type="InterPro" id="IPR004119">
    <property type="entry name" value="EcKL"/>
</dbReference>
<dbReference type="PANTHER" id="PTHR46193:SF18">
    <property type="entry name" value="HEXITOL PHOSPHATASE B"/>
    <property type="match status" value="1"/>
</dbReference>
<proteinExistence type="predicted"/>
<evidence type="ECO:0000259" key="5">
    <source>
        <dbReference type="Pfam" id="PF00483"/>
    </source>
</evidence>
<keyword evidence="4" id="KW-0119">Carbohydrate metabolism</keyword>
<dbReference type="Pfam" id="PF00483">
    <property type="entry name" value="NTP_transferase"/>
    <property type="match status" value="1"/>
</dbReference>
<reference evidence="6" key="1">
    <citation type="journal article" date="2020" name="Nature">
        <title>Giant virus diversity and host interactions through global metagenomics.</title>
        <authorList>
            <person name="Schulz F."/>
            <person name="Roux S."/>
            <person name="Paez-Espino D."/>
            <person name="Jungbluth S."/>
            <person name="Walsh D.A."/>
            <person name="Denef V.J."/>
            <person name="McMahon K.D."/>
            <person name="Konstantinidis K.T."/>
            <person name="Eloe-Fadrosh E.A."/>
            <person name="Kyrpides N.C."/>
            <person name="Woyke T."/>
        </authorList>
    </citation>
    <scope>NUCLEOTIDE SEQUENCE</scope>
    <source>
        <strain evidence="6">GVMAG-M-3300023179-92</strain>
    </source>
</reference>
<dbReference type="PANTHER" id="PTHR46193">
    <property type="entry name" value="6-PHOSPHOGLUCONATE PHOSPHATASE"/>
    <property type="match status" value="1"/>
</dbReference>
<keyword evidence="3" id="KW-0460">Magnesium</keyword>
<dbReference type="CDD" id="cd07505">
    <property type="entry name" value="HAD_BPGM-like"/>
    <property type="match status" value="1"/>
</dbReference>
<dbReference type="InterPro" id="IPR023214">
    <property type="entry name" value="HAD_sf"/>
</dbReference>
<dbReference type="InterPro" id="IPR011009">
    <property type="entry name" value="Kinase-like_dom_sf"/>
</dbReference>
<dbReference type="InterPro" id="IPR023198">
    <property type="entry name" value="PGP-like_dom2"/>
</dbReference>
<comment type="cofactor">
    <cofactor evidence="1">
        <name>Mg(2+)</name>
        <dbReference type="ChEBI" id="CHEBI:18420"/>
    </cofactor>
</comment>
<dbReference type="Pfam" id="PF02958">
    <property type="entry name" value="EcKL"/>
    <property type="match status" value="1"/>
</dbReference>
<dbReference type="GO" id="GO:0046872">
    <property type="term" value="F:metal ion binding"/>
    <property type="evidence" value="ECO:0007669"/>
    <property type="project" value="UniProtKB-KW"/>
</dbReference>
<sequence length="786" mass="92670">MNIIILAGGKGTRVSMFDKPKPLINIFDKPIIFYLIDNLKITTKDNVFIFYNHNLDSYSFSEIIKNKYPYINLITINTDTRGPAETLYLGLNKIINQYVGKTMIFDCDSFYLDNVVDMFRNCETNMVTYRTDPHEKPIYSYLELENNNVIQIAEKIKISNNINNGCYCFIDINTLYNYSYKIINNVIDSEPYMSCIVSEMLKDNEKFSGYELSNFYSLGTLEEINKYKDNTTIFLFDLDGTLVNTDEVYFNVWKTILEKYNMVLTKDIYYKYILGNNDLYVKTSLMLNDNITYISELKDSLFLSQICNITLIEGVCKLLTDIKLNGHRISVVTNCNRRTAISILKYFNLDVFIDYVISSDDCSQSKPYPEPYNNAIKKYNVLSDKVIIFEDSKTGIQSAKSVFPKCLVGITSTYDKNTLNNYGVDIIIDNYLHDITYFINFKKHEINNIKQYIINSLPEYYIKDVKINNIKLKGGYISDVLKIKLHTEFNEYNCVLKLENKQETNLSKMANKLGLYEREYYFYKNISKYINVNIPSCFGIIQDNNLNDIGVLLQDLYEEKYTINLNLNKENIDVSLKVINDMTKFHLRFWNKDLKTIFTKLNKHNDSMFNPTWNNFLIDSWPIFYQRWNGILTKNQLEIGYNILLDFQNIQNRLSNNNLTLIHGDIKSPNIFYDKNYSPYFLDWQYIAIGKGVQDLIFFIIESFEVDNIIKFYNLFINYYYIKINEHITDYTMQEYKQDIKDSICYFPFFVAIWFGTVSPDELIDKNFPFFFIKKLFVILEVYDKV</sequence>
<dbReference type="InterPro" id="IPR041492">
    <property type="entry name" value="HAD_2"/>
</dbReference>
<dbReference type="Gene3D" id="3.40.50.1000">
    <property type="entry name" value="HAD superfamily/HAD-like"/>
    <property type="match status" value="1"/>
</dbReference>
<keyword evidence="2" id="KW-0479">Metal-binding</keyword>
<evidence type="ECO:0000313" key="6">
    <source>
        <dbReference type="EMBL" id="QHT78607.1"/>
    </source>
</evidence>
<dbReference type="InterPro" id="IPR036412">
    <property type="entry name" value="HAD-like_sf"/>
</dbReference>
<dbReference type="SUPFAM" id="SSF53448">
    <property type="entry name" value="Nucleotide-diphospho-sugar transferases"/>
    <property type="match status" value="1"/>
</dbReference>
<dbReference type="GO" id="GO:0003824">
    <property type="term" value="F:catalytic activity"/>
    <property type="evidence" value="ECO:0007669"/>
    <property type="project" value="UniProtKB-ARBA"/>
</dbReference>
<dbReference type="Gene3D" id="3.90.1200.10">
    <property type="match status" value="1"/>
</dbReference>
<name>A0A6C0HE15_9ZZZZ</name>
<dbReference type="SFLD" id="SFLDS00003">
    <property type="entry name" value="Haloacid_Dehalogenase"/>
    <property type="match status" value="1"/>
</dbReference>
<evidence type="ECO:0000256" key="3">
    <source>
        <dbReference type="ARBA" id="ARBA00022842"/>
    </source>
</evidence>